<gene>
    <name evidence="1" type="ORF">BDD16_001045</name>
</gene>
<proteinExistence type="predicted"/>
<dbReference type="AlphaFoldDB" id="A0A7Y9QWW1"/>
<evidence type="ECO:0000313" key="1">
    <source>
        <dbReference type="EMBL" id="NYG32059.1"/>
    </source>
</evidence>
<reference evidence="1 2" key="1">
    <citation type="submission" date="2020-07" db="EMBL/GenBank/DDBJ databases">
        <title>Genomic Encyclopedia of Archaeal and Bacterial Type Strains, Phase II (KMG-II): from individual species to whole genera.</title>
        <authorList>
            <person name="Goeker M."/>
        </authorList>
    </citation>
    <scope>NUCLEOTIDE SEQUENCE [LARGE SCALE GENOMIC DNA]</scope>
    <source>
        <strain evidence="1 2">DSM 21226</strain>
    </source>
</reference>
<keyword evidence="2" id="KW-1185">Reference proteome</keyword>
<comment type="caution">
    <text evidence="1">The sequence shown here is derived from an EMBL/GenBank/DDBJ whole genome shotgun (WGS) entry which is preliminary data.</text>
</comment>
<sequence length="74" mass="8184">MAPGMMGSRSITCSLCQRKILSSLLLAHKQEAHGDAVYSRTATGRPKSIWFRPPPPSPAPVWRRPAALRPVFSR</sequence>
<evidence type="ECO:0000313" key="2">
    <source>
        <dbReference type="Proteomes" id="UP000518288"/>
    </source>
</evidence>
<dbReference type="Proteomes" id="UP000518288">
    <property type="component" value="Unassembled WGS sequence"/>
</dbReference>
<organism evidence="1 2">
    <name type="scientific">Sphaerotilus montanus</name>
    <dbReference type="NCBI Taxonomy" id="522889"/>
    <lineage>
        <taxon>Bacteria</taxon>
        <taxon>Pseudomonadati</taxon>
        <taxon>Pseudomonadota</taxon>
        <taxon>Betaproteobacteria</taxon>
        <taxon>Burkholderiales</taxon>
        <taxon>Sphaerotilaceae</taxon>
        <taxon>Sphaerotilus</taxon>
    </lineage>
</organism>
<accession>A0A7Y9QWW1</accession>
<dbReference type="RefSeq" id="WP_179632991.1">
    <property type="nucleotide sequence ID" value="NZ_JACCFH010000001.1"/>
</dbReference>
<dbReference type="EMBL" id="JACCFH010000001">
    <property type="protein sequence ID" value="NYG32059.1"/>
    <property type="molecule type" value="Genomic_DNA"/>
</dbReference>
<protein>
    <submittedName>
        <fullName evidence="1">Uncharacterized protein</fullName>
    </submittedName>
</protein>
<name>A0A7Y9QWW1_9BURK</name>